<dbReference type="RefSeq" id="WP_284575984.1">
    <property type="nucleotide sequence ID" value="NZ_JASNVE010000004.1"/>
</dbReference>
<gene>
    <name evidence="2" type="ORF">QPX45_06080</name>
</gene>
<organism evidence="2 3">
    <name type="scientific">Corynebacterium propinquum</name>
    <dbReference type="NCBI Taxonomy" id="43769"/>
    <lineage>
        <taxon>Bacteria</taxon>
        <taxon>Bacillati</taxon>
        <taxon>Actinomycetota</taxon>
        <taxon>Actinomycetes</taxon>
        <taxon>Mycobacteriales</taxon>
        <taxon>Corynebacteriaceae</taxon>
        <taxon>Corynebacterium</taxon>
    </lineage>
</organism>
<feature type="transmembrane region" description="Helical" evidence="1">
    <location>
        <begin position="20"/>
        <end position="40"/>
    </location>
</feature>
<comment type="caution">
    <text evidence="2">The sequence shown here is derived from an EMBL/GenBank/DDBJ whole genome shotgun (WGS) entry which is preliminary data.</text>
</comment>
<dbReference type="Proteomes" id="UP001243856">
    <property type="component" value="Unassembled WGS sequence"/>
</dbReference>
<feature type="transmembrane region" description="Helical" evidence="1">
    <location>
        <begin position="46"/>
        <end position="73"/>
    </location>
</feature>
<sequence>MAFNAPFVHHTDNAQKLQKLANFASGAGIIIGIISFFAAGQATGSMVVALATAAIIIIGSLLAGGVAHAIFVIMEIIAKMANEDAARAYRERQKSSGSDE</sequence>
<evidence type="ECO:0000313" key="3">
    <source>
        <dbReference type="Proteomes" id="UP001243856"/>
    </source>
</evidence>
<reference evidence="2 3" key="1">
    <citation type="submission" date="2023-05" db="EMBL/GenBank/DDBJ databases">
        <title>Metabolic capabilities are highly conserved among human nasal-associated Corynebacterium species in pangenomic analyses.</title>
        <authorList>
            <person name="Tran T.H."/>
            <person name="Roberts A.Q."/>
            <person name="Escapa I.F."/>
            <person name="Gao W."/>
            <person name="Conlan S."/>
            <person name="Kong H."/>
            <person name="Segre J.A."/>
            <person name="Kelly M.S."/>
            <person name="Lemon K.P."/>
        </authorList>
    </citation>
    <scope>NUCLEOTIDE SEQUENCE [LARGE SCALE GENOMIC DNA]</scope>
    <source>
        <strain evidence="2 3">KPL2811</strain>
    </source>
</reference>
<keyword evidence="1" id="KW-1133">Transmembrane helix</keyword>
<accession>A0ABT7G258</accession>
<proteinExistence type="predicted"/>
<keyword evidence="3" id="KW-1185">Reference proteome</keyword>
<keyword evidence="1" id="KW-0472">Membrane</keyword>
<evidence type="ECO:0000256" key="1">
    <source>
        <dbReference type="SAM" id="Phobius"/>
    </source>
</evidence>
<protein>
    <submittedName>
        <fullName evidence="2">Uncharacterized protein</fullName>
    </submittedName>
</protein>
<keyword evidence="1" id="KW-0812">Transmembrane</keyword>
<evidence type="ECO:0000313" key="2">
    <source>
        <dbReference type="EMBL" id="MDK4300818.1"/>
    </source>
</evidence>
<name>A0ABT7G258_9CORY</name>
<dbReference type="EMBL" id="JASNVK010000009">
    <property type="protein sequence ID" value="MDK4300818.1"/>
    <property type="molecule type" value="Genomic_DNA"/>
</dbReference>